<evidence type="ECO:0000259" key="4">
    <source>
        <dbReference type="PROSITE" id="PS50911"/>
    </source>
</evidence>
<keyword evidence="1 3" id="KW-0732">Signal</keyword>
<dbReference type="OrthoDB" id="1654978at2"/>
<dbReference type="InterPro" id="IPR038765">
    <property type="entry name" value="Papain-like_cys_pep_sf"/>
</dbReference>
<dbReference type="STRING" id="626369.HMPREF0446_00940"/>
<feature type="domain" description="Peptidase C51" evidence="4">
    <location>
        <begin position="300"/>
        <end position="430"/>
    </location>
</feature>
<dbReference type="Proteomes" id="UP000002939">
    <property type="component" value="Unassembled WGS sequence"/>
</dbReference>
<dbReference type="PRINTS" id="PR01852">
    <property type="entry name" value="SIBAPROTEIN"/>
</dbReference>
<evidence type="ECO:0000256" key="2">
    <source>
        <dbReference type="SAM" id="Coils"/>
    </source>
</evidence>
<dbReference type="Gene3D" id="3.90.1720.10">
    <property type="entry name" value="endopeptidase domain like (from Nostoc punctiforme)"/>
    <property type="match status" value="1"/>
</dbReference>
<organism evidence="5 6">
    <name type="scientific">Granulicatella elegans ATCC 700633</name>
    <dbReference type="NCBI Taxonomy" id="626369"/>
    <lineage>
        <taxon>Bacteria</taxon>
        <taxon>Bacillati</taxon>
        <taxon>Bacillota</taxon>
        <taxon>Bacilli</taxon>
        <taxon>Lactobacillales</taxon>
        <taxon>Carnobacteriaceae</taxon>
        <taxon>Granulicatella</taxon>
    </lineage>
</organism>
<dbReference type="EMBL" id="ACRF02000016">
    <property type="protein sequence ID" value="EEW92952.2"/>
    <property type="molecule type" value="Genomic_DNA"/>
</dbReference>
<keyword evidence="6" id="KW-1185">Reference proteome</keyword>
<name>D0BLT7_9LACT</name>
<keyword evidence="2" id="KW-0175">Coiled coil</keyword>
<dbReference type="PROSITE" id="PS50911">
    <property type="entry name" value="CHAP"/>
    <property type="match status" value="1"/>
</dbReference>
<dbReference type="InterPro" id="IPR057309">
    <property type="entry name" value="PcsB_CC"/>
</dbReference>
<evidence type="ECO:0000256" key="3">
    <source>
        <dbReference type="SAM" id="SignalP"/>
    </source>
</evidence>
<dbReference type="eggNOG" id="COG3942">
    <property type="taxonomic scope" value="Bacteria"/>
</dbReference>
<sequence>MNKRLLTFVVTGTALALGTLAPSVNAQDIDSQISSANSQIQNLNNQKQAVAGQVEQLSQDLTNVQSRINSVQAEQETAKANLEVLKAEISKLETLIAERNERLKDQARAVQVNGARSYVDFLLNADSITDVVNRIGVIVDLVGANRQLMQEQARDKEQVQTKEQAQKDNLNQQKANEAQLQNLQTELSATFTKHKATLANLSNEELEAIAARDGLVQEKERLAAEKARADAEKAAAQKAAEEAKEAMLKATEEAVAKAAATPAAATAATPATIAAKSEAASTTAVATAATTPAPAKAANIVVGGSFAAPDPSFVAALNGGYFGQCTYYMYNRFAQLGSPIRTTALGNAAEWPANAAAAGYGVSSTPRAGTAIVFQRGVGGADPVYGHVGFVERVNADGSLFISEMNVQGVNVISTRTIPASVAAQATYINFGL</sequence>
<evidence type="ECO:0000313" key="6">
    <source>
        <dbReference type="Proteomes" id="UP000002939"/>
    </source>
</evidence>
<dbReference type="eggNOG" id="COG3883">
    <property type="taxonomic scope" value="Bacteria"/>
</dbReference>
<dbReference type="InterPro" id="IPR007921">
    <property type="entry name" value="CHAP_dom"/>
</dbReference>
<accession>D0BLT7</accession>
<evidence type="ECO:0000256" key="1">
    <source>
        <dbReference type="ARBA" id="ARBA00022729"/>
    </source>
</evidence>
<dbReference type="HOGENOM" id="CLU_034085_2_2_9"/>
<evidence type="ECO:0000313" key="5">
    <source>
        <dbReference type="EMBL" id="EEW92952.2"/>
    </source>
</evidence>
<feature type="coiled-coil region" evidence="2">
    <location>
        <begin position="212"/>
        <end position="253"/>
    </location>
</feature>
<gene>
    <name evidence="5" type="ORF">HMPREF0446_00940</name>
</gene>
<feature type="chain" id="PRO_5003006854" description="Peptidase C51 domain-containing protein" evidence="3">
    <location>
        <begin position="27"/>
        <end position="433"/>
    </location>
</feature>
<proteinExistence type="predicted"/>
<feature type="signal peptide" evidence="3">
    <location>
        <begin position="1"/>
        <end position="26"/>
    </location>
</feature>
<dbReference type="Pfam" id="PF05257">
    <property type="entry name" value="CHAP"/>
    <property type="match status" value="1"/>
</dbReference>
<dbReference type="AlphaFoldDB" id="D0BLT7"/>
<feature type="coiled-coil region" evidence="2">
    <location>
        <begin position="26"/>
        <end position="102"/>
    </location>
</feature>
<reference evidence="5" key="2">
    <citation type="submission" date="2011-10" db="EMBL/GenBank/DDBJ databases">
        <title>The Genome Sequence of Granulicatella elegans ATCC 700633.</title>
        <authorList>
            <consortium name="The Broad Institute Genome Sequencing Platform"/>
            <consortium name="The Broad Institute Genome Sequencing Center for Infectious Disease"/>
            <person name="Earl A."/>
            <person name="Ward D."/>
            <person name="Feldgarden M."/>
            <person name="Gevers D."/>
            <person name="Sibley C.D."/>
            <person name="Field T.R."/>
            <person name="Grinwis M."/>
            <person name="Eshaghurshan C.S."/>
            <person name="Surette M.G."/>
            <person name="Young S.K."/>
            <person name="Zeng Q."/>
            <person name="Gargeya S."/>
            <person name="Fitzgerald M."/>
            <person name="Haas B."/>
            <person name="Abouelleil A."/>
            <person name="Alvarado L."/>
            <person name="Arachchi H.M."/>
            <person name="Berlin A."/>
            <person name="Brown A."/>
            <person name="Chapman S.B."/>
            <person name="Chen Z."/>
            <person name="Dunbar C."/>
            <person name="Freedman E."/>
            <person name="Gearin G."/>
            <person name="Goldberg J."/>
            <person name="Griggs A."/>
            <person name="Gujja S."/>
            <person name="Heiman D."/>
            <person name="Howarth C."/>
            <person name="Larson L."/>
            <person name="Lui A."/>
            <person name="MacDonald P.J.P."/>
            <person name="Montmayeur A."/>
            <person name="Murphy C."/>
            <person name="Neiman D."/>
            <person name="Pearson M."/>
            <person name="Priest M."/>
            <person name="Roberts A."/>
            <person name="Saif S."/>
            <person name="Shea T."/>
            <person name="Shenoy N."/>
            <person name="Sisk P."/>
            <person name="Stolte C."/>
            <person name="Sykes S."/>
            <person name="Wortman J."/>
            <person name="Nusbaum C."/>
            <person name="Birren B."/>
        </authorList>
    </citation>
    <scope>NUCLEOTIDE SEQUENCE [LARGE SCALE GENOMIC DNA]</scope>
    <source>
        <strain evidence="5">ATCC 700633</strain>
    </source>
</reference>
<dbReference type="InterPro" id="IPR009148">
    <property type="entry name" value="PcsB-like"/>
</dbReference>
<dbReference type="Pfam" id="PF24568">
    <property type="entry name" value="CC_PcsB"/>
    <property type="match status" value="1"/>
</dbReference>
<dbReference type="RefSeq" id="WP_020991422.1">
    <property type="nucleotide sequence ID" value="NZ_KI391971.1"/>
</dbReference>
<dbReference type="SUPFAM" id="SSF54001">
    <property type="entry name" value="Cysteine proteinases"/>
    <property type="match status" value="1"/>
</dbReference>
<dbReference type="Gene3D" id="6.10.250.3150">
    <property type="match status" value="1"/>
</dbReference>
<protein>
    <recommendedName>
        <fullName evidence="4">Peptidase C51 domain-containing protein</fullName>
    </recommendedName>
</protein>
<reference evidence="5" key="1">
    <citation type="submission" date="2009-09" db="EMBL/GenBank/DDBJ databases">
        <authorList>
            <consortium name="The Broad Institute Genome Sequencing Platform"/>
            <person name="Ward D."/>
            <person name="Feldgarden M."/>
            <person name="Earl A."/>
            <person name="Young S.K."/>
            <person name="Zeng Q."/>
            <person name="Koehrsen M."/>
            <person name="Alvarado L."/>
            <person name="Berlin A."/>
            <person name="Bochicchio J."/>
            <person name="Borenstein D."/>
            <person name="Chapman S.B."/>
            <person name="Chen Z."/>
            <person name="Engels R."/>
            <person name="Freedman E."/>
            <person name="Gellesch M."/>
            <person name="Goldberg J."/>
            <person name="Griggs A."/>
            <person name="Gujja S."/>
            <person name="Heilman E."/>
            <person name="Heiman D."/>
            <person name="Hepburn T."/>
            <person name="Howarth C."/>
            <person name="Jen D."/>
            <person name="Larson L."/>
            <person name="Lewis B."/>
            <person name="Mehta T."/>
            <person name="Park D."/>
            <person name="Pearson M."/>
            <person name="Roberts A."/>
            <person name="Saif S."/>
            <person name="Shea T."/>
            <person name="Shenoy N."/>
            <person name="Sisk P."/>
            <person name="Stolte C."/>
            <person name="Sykes S."/>
            <person name="Thomson T."/>
            <person name="Walk T."/>
            <person name="White J."/>
            <person name="Yandava C."/>
            <person name="Sibley C.D."/>
            <person name="Field T.R."/>
            <person name="Grinwis M."/>
            <person name="Eshaghurshan C.S."/>
            <person name="Surette M.G."/>
            <person name="Haas B."/>
            <person name="Nusbaum C."/>
            <person name="Birren B."/>
        </authorList>
    </citation>
    <scope>NUCLEOTIDE SEQUENCE [LARGE SCALE GENOMIC DNA]</scope>
    <source>
        <strain evidence="5">ATCC 700633</strain>
    </source>
</reference>
<comment type="caution">
    <text evidence="5">The sequence shown here is derived from an EMBL/GenBank/DDBJ whole genome shotgun (WGS) entry which is preliminary data.</text>
</comment>